<feature type="compositionally biased region" description="Basic residues" evidence="1">
    <location>
        <begin position="78"/>
        <end position="91"/>
    </location>
</feature>
<dbReference type="SMART" id="SM00496">
    <property type="entry name" value="IENR2"/>
    <property type="match status" value="5"/>
</dbReference>
<dbReference type="GO" id="GO:0003677">
    <property type="term" value="F:DNA binding"/>
    <property type="evidence" value="ECO:0007669"/>
    <property type="project" value="InterPro"/>
</dbReference>
<organism evidence="3 4">
    <name type="scientific">Fermentimicrarchaeum limneticum</name>
    <dbReference type="NCBI Taxonomy" id="2795018"/>
    <lineage>
        <taxon>Archaea</taxon>
        <taxon>Candidatus Micrarchaeota</taxon>
        <taxon>Candidatus Fermentimicrarchaeales</taxon>
        <taxon>Candidatus Fermentimicrarchaeaceae</taxon>
        <taxon>Candidatus Fermentimicrarchaeum</taxon>
    </lineage>
</organism>
<gene>
    <name evidence="3" type="ORF">Sv326_1264</name>
</gene>
<feature type="region of interest" description="Disordered" evidence="1">
    <location>
        <begin position="64"/>
        <end position="99"/>
    </location>
</feature>
<feature type="domain" description="Nuclease associated modular" evidence="2">
    <location>
        <begin position="135"/>
        <end position="155"/>
    </location>
</feature>
<dbReference type="InterPro" id="IPR003611">
    <property type="entry name" value="NUMOD3"/>
</dbReference>
<dbReference type="Proteomes" id="UP000510821">
    <property type="component" value="Chromosome"/>
</dbReference>
<evidence type="ECO:0000256" key="1">
    <source>
        <dbReference type="SAM" id="MobiDB-lite"/>
    </source>
</evidence>
<accession>A0A7D6BCX1</accession>
<feature type="domain" description="Nuclease associated modular" evidence="2">
    <location>
        <begin position="88"/>
        <end position="104"/>
    </location>
</feature>
<feature type="domain" description="Nuclease associated modular" evidence="2">
    <location>
        <begin position="156"/>
        <end position="172"/>
    </location>
</feature>
<sequence length="354" mass="41745">MKCHNYGFCRKCGKEHTHPMQGKYHTEETKRRIGLANRARPNMMGDNNPAKRLEVRKKIGLFRKGKRLSKETRSKLSIARKGKPSPMKGKHHSEQTRKRLSEKATLQMQNPKMRERLSEIKMKQFAEGKFVPWNKGKKGLQKHTEEAKKNMSVAHLGKKLSEEAKRKMSEVRVERGLNEKQSELAKKLWQDLKFREKHSEASKKMWQNLIYRENQSEKAKENWKNLEYRNKVVTNAMKAVHIKPNNKELFLDSVIHSITSNYKYAGDGQTIINGRCPDWINTNGQKKVILFNGLYWHLQRLQKTEPTLTKEDVMNIEKKPYEEFGFKVLFIWEDELKDVEKLKQIILKFNKQGD</sequence>
<evidence type="ECO:0000259" key="2">
    <source>
        <dbReference type="SMART" id="SM00496"/>
    </source>
</evidence>
<dbReference type="Gene3D" id="3.40.960.10">
    <property type="entry name" value="VSR Endonuclease"/>
    <property type="match status" value="1"/>
</dbReference>
<dbReference type="Pfam" id="PF07460">
    <property type="entry name" value="NUMOD3"/>
    <property type="match status" value="3"/>
</dbReference>
<dbReference type="KEGG" id="flt:Sv326_1264"/>
<evidence type="ECO:0000313" key="3">
    <source>
        <dbReference type="EMBL" id="QLJ53439.1"/>
    </source>
</evidence>
<evidence type="ECO:0000313" key="4">
    <source>
        <dbReference type="Proteomes" id="UP000510821"/>
    </source>
</evidence>
<name>A0A7D6BCX1_FERL1</name>
<reference evidence="4" key="1">
    <citation type="submission" date="2020-07" db="EMBL/GenBank/DDBJ databases">
        <title>Metabolic diversity and evolutionary history of the archaeal phylum ###Micrarchaeota### uncovered from a freshwater lake metagenome.</title>
        <authorList>
            <person name="Kadnikov V.V."/>
            <person name="Savvichev A.S."/>
            <person name="Mardanov A.V."/>
            <person name="Beletsky A.V."/>
            <person name="Chupakov A.V."/>
            <person name="Kokryatskaya N.M."/>
            <person name="Pimenov N.V."/>
            <person name="Ravin N.V."/>
        </authorList>
    </citation>
    <scope>NUCLEOTIDE SEQUENCE [LARGE SCALE GENOMIC DNA]</scope>
</reference>
<feature type="domain" description="Nuclease associated modular" evidence="2">
    <location>
        <begin position="64"/>
        <end position="80"/>
    </location>
</feature>
<feature type="domain" description="Nuclease associated modular" evidence="2">
    <location>
        <begin position="21"/>
        <end position="37"/>
    </location>
</feature>
<protein>
    <recommendedName>
        <fullName evidence="2">Nuclease associated modular domain-containing protein</fullName>
    </recommendedName>
</protein>
<dbReference type="AlphaFoldDB" id="A0A7D6BCX1"/>
<dbReference type="EMBL" id="CP058998">
    <property type="protein sequence ID" value="QLJ53439.1"/>
    <property type="molecule type" value="Genomic_DNA"/>
</dbReference>
<proteinExistence type="predicted"/>